<dbReference type="GO" id="GO:0005886">
    <property type="term" value="C:plasma membrane"/>
    <property type="evidence" value="ECO:0007669"/>
    <property type="project" value="TreeGrafter"/>
</dbReference>
<keyword evidence="3" id="KW-1185">Reference proteome</keyword>
<dbReference type="PANTHER" id="PTHR12286:SF5">
    <property type="entry name" value="SACCHAROPINE DEHYDROGENASE-LIKE OXIDOREDUCTASE"/>
    <property type="match status" value="1"/>
</dbReference>
<feature type="compositionally biased region" description="Low complexity" evidence="1">
    <location>
        <begin position="178"/>
        <end position="198"/>
    </location>
</feature>
<comment type="caution">
    <text evidence="2">The sequence shown here is derived from an EMBL/GenBank/DDBJ whole genome shotgun (WGS) entry which is preliminary data.</text>
</comment>
<reference evidence="2 3" key="1">
    <citation type="submission" date="2017-04" db="EMBL/GenBank/DDBJ databases">
        <title>Draft genome sequence of Marssonina coronaria NL1: causal agent of apple blotch.</title>
        <authorList>
            <person name="Cheng Q."/>
        </authorList>
    </citation>
    <scope>NUCLEOTIDE SEQUENCE [LARGE SCALE GENOMIC DNA]</scope>
    <source>
        <strain evidence="2 3">NL1</strain>
    </source>
</reference>
<evidence type="ECO:0000313" key="2">
    <source>
        <dbReference type="EMBL" id="OWO99141.1"/>
    </source>
</evidence>
<dbReference type="GO" id="GO:0009247">
    <property type="term" value="P:glycolipid biosynthetic process"/>
    <property type="evidence" value="ECO:0007669"/>
    <property type="project" value="TreeGrafter"/>
</dbReference>
<sequence length="462" mass="50686">MGRMYDVIVLEPTSSDIGIKTVKHVSALLRKDLRWAVAGQNGGEMENCVEGLKGTIKEGDTLPSIEICSGVKEEMQELVKKTKILINVSEVNDGRGEILIEACAGYGTHYLDTANDIHWLGGMIRKYHDVARENRAIIMSHISVENTPQDLLTICAVMQLRTKLNLRTREIVCSINESSFPPTSTSSSHALPSPLSATTPISAPRSPRHPPLNPWFLSLVRGRTATPGTNRLGLRRELTLGMLAPSHTLASQQTRVLVHRGWALQQEGRWYGEGFYYNEYYRVTSSNVGLTGWVKRLRAGYRKASLVAADPATPIISLRAIAIADQDGAFPDRALSEFSYHGSAPDLVAAFLAQGAATILYTRGLVARVGGGGVLTPAVLGMDFVERLSRVGFVSARAISKAFKDPYPATRRWWHIVRFEPFAPLAGIEDPRAAVRKMFVCIFDISDDKLEGNPVGSFANLC</sequence>
<dbReference type="Proteomes" id="UP000242519">
    <property type="component" value="Unassembled WGS sequence"/>
</dbReference>
<dbReference type="InParanoid" id="A0A218YVA8"/>
<dbReference type="AlphaFoldDB" id="A0A218YVA8"/>
<name>A0A218YVA8_9HELO</name>
<feature type="region of interest" description="Disordered" evidence="1">
    <location>
        <begin position="178"/>
        <end position="207"/>
    </location>
</feature>
<accession>A0A218YVA8</accession>
<organism evidence="2 3">
    <name type="scientific">Diplocarpon coronariae</name>
    <dbReference type="NCBI Taxonomy" id="2795749"/>
    <lineage>
        <taxon>Eukaryota</taxon>
        <taxon>Fungi</taxon>
        <taxon>Dikarya</taxon>
        <taxon>Ascomycota</taxon>
        <taxon>Pezizomycotina</taxon>
        <taxon>Leotiomycetes</taxon>
        <taxon>Helotiales</taxon>
        <taxon>Drepanopezizaceae</taxon>
        <taxon>Diplocarpon</taxon>
    </lineage>
</organism>
<dbReference type="EMBL" id="MZNU01000369">
    <property type="protein sequence ID" value="OWO99141.1"/>
    <property type="molecule type" value="Genomic_DNA"/>
</dbReference>
<evidence type="ECO:0000313" key="3">
    <source>
        <dbReference type="Proteomes" id="UP000242519"/>
    </source>
</evidence>
<dbReference type="GO" id="GO:0005811">
    <property type="term" value="C:lipid droplet"/>
    <property type="evidence" value="ECO:0007669"/>
    <property type="project" value="TreeGrafter"/>
</dbReference>
<evidence type="ECO:0000256" key="1">
    <source>
        <dbReference type="SAM" id="MobiDB-lite"/>
    </source>
</evidence>
<gene>
    <name evidence="2" type="ORF">B2J93_1939</name>
</gene>
<dbReference type="Gene3D" id="3.40.50.720">
    <property type="entry name" value="NAD(P)-binding Rossmann-like Domain"/>
    <property type="match status" value="1"/>
</dbReference>
<protein>
    <submittedName>
        <fullName evidence="2">Uncharacterized protein</fullName>
    </submittedName>
</protein>
<dbReference type="PANTHER" id="PTHR12286">
    <property type="entry name" value="SACCHAROPINE DEHYDROGENASE-LIKE OXIDOREDUCTASE"/>
    <property type="match status" value="1"/>
</dbReference>
<dbReference type="GO" id="GO:0005739">
    <property type="term" value="C:mitochondrion"/>
    <property type="evidence" value="ECO:0007669"/>
    <property type="project" value="TreeGrafter"/>
</dbReference>
<dbReference type="InterPro" id="IPR051276">
    <property type="entry name" value="Saccharopine_DH-like_oxidrdct"/>
</dbReference>
<dbReference type="OrthoDB" id="10268090at2759"/>
<proteinExistence type="predicted"/>